<protein>
    <recommendedName>
        <fullName evidence="2">nitrile hydratase</fullName>
        <ecNumber evidence="2">4.2.1.84</ecNumber>
    </recommendedName>
</protein>
<keyword evidence="4 7" id="KW-0456">Lyase</keyword>
<dbReference type="Gene3D" id="3.90.330.10">
    <property type="entry name" value="Nitrile hydratase alpha /Thiocyanate hydrolase gamma"/>
    <property type="match status" value="1"/>
</dbReference>
<accession>A0ABZ2KRS6</accession>
<gene>
    <name evidence="7" type="primary">nthA</name>
    <name evidence="7" type="ORF">LVJ94_31275</name>
</gene>
<dbReference type="InterPro" id="IPR004232">
    <property type="entry name" value="CN_Hdrtase_a/SCN_Hdrlase_g"/>
</dbReference>
<evidence type="ECO:0000313" key="7">
    <source>
        <dbReference type="EMBL" id="WXB01387.1"/>
    </source>
</evidence>
<evidence type="ECO:0000256" key="3">
    <source>
        <dbReference type="ARBA" id="ARBA00022723"/>
    </source>
</evidence>
<evidence type="ECO:0000256" key="2">
    <source>
        <dbReference type="ARBA" id="ARBA00013079"/>
    </source>
</evidence>
<dbReference type="PIRSF" id="PIRSF001426">
    <property type="entry name" value="NHase_alpha"/>
    <property type="match status" value="1"/>
</dbReference>
<evidence type="ECO:0000256" key="4">
    <source>
        <dbReference type="ARBA" id="ARBA00023239"/>
    </source>
</evidence>
<evidence type="ECO:0000313" key="8">
    <source>
        <dbReference type="Proteomes" id="UP001374803"/>
    </source>
</evidence>
<sequence length="202" mass="22001">MSEHHDHGHAHEGSATMAERVRGLVERLEKKGLVTDAQIEQTIHAFLAHAGPSNGAALVARAWVDPAFKARLLEDANAALDELGIDMSHWARVTLRAAENTERVHNVIVCTLCSCYPIALLGPSPAWYKSAAYRARVVRDPRSVLAEFGVTLDPGIEIRVWDSTAELRYVVIPRRPAGTEALSEAELAALVTRDALIGTARV</sequence>
<proteinExistence type="inferred from homology"/>
<dbReference type="RefSeq" id="WP_394831001.1">
    <property type="nucleotide sequence ID" value="NZ_CP089929.1"/>
</dbReference>
<dbReference type="Pfam" id="PF02979">
    <property type="entry name" value="NHase_alpha"/>
    <property type="match status" value="1"/>
</dbReference>
<name>A0ABZ2KRS6_9BACT</name>
<reference evidence="7" key="1">
    <citation type="submission" date="2021-12" db="EMBL/GenBank/DDBJ databases">
        <title>Discovery of the Pendulisporaceae a myxobacterial family with distinct sporulation behavior and unique specialized metabolism.</title>
        <authorList>
            <person name="Garcia R."/>
            <person name="Popoff A."/>
            <person name="Bader C.D."/>
            <person name="Loehr J."/>
            <person name="Walesch S."/>
            <person name="Walt C."/>
            <person name="Boldt J."/>
            <person name="Bunk B."/>
            <person name="Haeckl F.J.F.P.J."/>
            <person name="Gunesch A.P."/>
            <person name="Birkelbach J."/>
            <person name="Nuebel U."/>
            <person name="Pietschmann T."/>
            <person name="Bach T."/>
            <person name="Mueller R."/>
        </authorList>
    </citation>
    <scope>NUCLEOTIDE SEQUENCE</scope>
    <source>
        <strain evidence="7">MSr11367</strain>
    </source>
</reference>
<evidence type="ECO:0000259" key="6">
    <source>
        <dbReference type="Pfam" id="PF02979"/>
    </source>
</evidence>
<dbReference type="InterPro" id="IPR036648">
    <property type="entry name" value="CN_Hdrase_a/SCN_Hdrase_g_sf"/>
</dbReference>
<dbReference type="GO" id="GO:0018822">
    <property type="term" value="F:nitrile hydratase activity"/>
    <property type="evidence" value="ECO:0007669"/>
    <property type="project" value="UniProtKB-EC"/>
</dbReference>
<dbReference type="EC" id="4.2.1.84" evidence="2"/>
<dbReference type="SUPFAM" id="SSF56209">
    <property type="entry name" value="Nitrile hydratase alpha chain"/>
    <property type="match status" value="1"/>
</dbReference>
<evidence type="ECO:0000256" key="1">
    <source>
        <dbReference type="ARBA" id="ARBA00009363"/>
    </source>
</evidence>
<comment type="catalytic activity">
    <reaction evidence="5">
        <text>an aliphatic primary amide = an aliphatic nitrile + H2O</text>
        <dbReference type="Rhea" id="RHEA:12673"/>
        <dbReference type="ChEBI" id="CHEBI:15377"/>
        <dbReference type="ChEBI" id="CHEBI:65285"/>
        <dbReference type="ChEBI" id="CHEBI:80291"/>
        <dbReference type="EC" id="4.2.1.84"/>
    </reaction>
</comment>
<comment type="similarity">
    <text evidence="1">Belongs to the nitrile hydratase subunit alpha family.</text>
</comment>
<keyword evidence="3" id="KW-0479">Metal-binding</keyword>
<organism evidence="7 8">
    <name type="scientific">Pendulispora rubella</name>
    <dbReference type="NCBI Taxonomy" id="2741070"/>
    <lineage>
        <taxon>Bacteria</taxon>
        <taxon>Pseudomonadati</taxon>
        <taxon>Myxococcota</taxon>
        <taxon>Myxococcia</taxon>
        <taxon>Myxococcales</taxon>
        <taxon>Sorangiineae</taxon>
        <taxon>Pendulisporaceae</taxon>
        <taxon>Pendulispora</taxon>
    </lineage>
</organism>
<evidence type="ECO:0000256" key="5">
    <source>
        <dbReference type="ARBA" id="ARBA00044877"/>
    </source>
</evidence>
<dbReference type="Proteomes" id="UP001374803">
    <property type="component" value="Chromosome"/>
</dbReference>
<dbReference type="InterPro" id="IPR023900">
    <property type="entry name" value="CN_Hdrtase_asu/SCN_Hdrlase_gsu"/>
</dbReference>
<keyword evidence="8" id="KW-1185">Reference proteome</keyword>
<dbReference type="NCBIfam" id="TIGR01323">
    <property type="entry name" value="nitrile_alph"/>
    <property type="match status" value="1"/>
</dbReference>
<dbReference type="InterPro" id="IPR018141">
    <property type="entry name" value="Nitrile_hydratase_asu"/>
</dbReference>
<feature type="domain" description="Nitrile hydratase alpha/Thiocyanate hydrolase gamma" evidence="6">
    <location>
        <begin position="17"/>
        <end position="200"/>
    </location>
</feature>
<dbReference type="EMBL" id="CP089983">
    <property type="protein sequence ID" value="WXB01387.1"/>
    <property type="molecule type" value="Genomic_DNA"/>
</dbReference>